<dbReference type="AlphaFoldDB" id="A0A2K0WHI5"/>
<evidence type="ECO:0000313" key="3">
    <source>
        <dbReference type="EMBL" id="PNP81705.1"/>
    </source>
</evidence>
<evidence type="ECO:0000313" key="4">
    <source>
        <dbReference type="Proteomes" id="UP000236664"/>
    </source>
</evidence>
<feature type="compositionally biased region" description="Polar residues" evidence="1">
    <location>
        <begin position="112"/>
        <end position="130"/>
    </location>
</feature>
<feature type="region of interest" description="Disordered" evidence="1">
    <location>
        <begin position="57"/>
        <end position="144"/>
    </location>
</feature>
<comment type="caution">
    <text evidence="3">The sequence shown here is derived from an EMBL/GenBank/DDBJ whole genome shotgun (WGS) entry which is preliminary data.</text>
</comment>
<proteinExistence type="predicted"/>
<keyword evidence="4" id="KW-1185">Reference proteome</keyword>
<accession>A0A2K0WHI5</accession>
<feature type="compositionally biased region" description="Pro residues" evidence="1">
    <location>
        <begin position="80"/>
        <end position="105"/>
    </location>
</feature>
<dbReference type="OrthoDB" id="5080192at2759"/>
<feature type="compositionally biased region" description="Pro residues" evidence="1">
    <location>
        <begin position="134"/>
        <end position="144"/>
    </location>
</feature>
<dbReference type="Proteomes" id="UP000236664">
    <property type="component" value="Unassembled WGS sequence"/>
</dbReference>
<gene>
    <name evidence="3" type="ORF">FNYG_04731</name>
</gene>
<feature type="transmembrane region" description="Helical" evidence="2">
    <location>
        <begin position="27"/>
        <end position="48"/>
    </location>
</feature>
<keyword evidence="2" id="KW-1133">Transmembrane helix</keyword>
<evidence type="ECO:0000256" key="1">
    <source>
        <dbReference type="SAM" id="MobiDB-lite"/>
    </source>
</evidence>
<organism evidence="3 4">
    <name type="scientific">Gibberella nygamai</name>
    <name type="common">Bean root rot disease fungus</name>
    <name type="synonym">Fusarium nygamai</name>
    <dbReference type="NCBI Taxonomy" id="42673"/>
    <lineage>
        <taxon>Eukaryota</taxon>
        <taxon>Fungi</taxon>
        <taxon>Dikarya</taxon>
        <taxon>Ascomycota</taxon>
        <taxon>Pezizomycotina</taxon>
        <taxon>Sordariomycetes</taxon>
        <taxon>Hypocreomycetidae</taxon>
        <taxon>Hypocreales</taxon>
        <taxon>Nectriaceae</taxon>
        <taxon>Fusarium</taxon>
        <taxon>Fusarium fujikuroi species complex</taxon>
    </lineage>
</organism>
<protein>
    <submittedName>
        <fullName evidence="3">Uncharacterized protein</fullName>
    </submittedName>
</protein>
<sequence length="144" mass="15617">MNVPVTLPVPIYHQPNQFDDDSSAMPIISIITWTIGAMVAVGVIVMFAKCLLGRRHPPCPPCPRPTTSGPPREESQYPEPMYPLYPEPIGVAPPGPLPPGPPPPQAYDSDLEQGSISERADTTPQSSKVGNQPRVPPPPYCRRC</sequence>
<reference evidence="3 4" key="1">
    <citation type="submission" date="2017-06" db="EMBL/GenBank/DDBJ databases">
        <title>Genome of Fusarium nygamai isolate CS10214.</title>
        <authorList>
            <person name="Gardiner D.M."/>
            <person name="Obanor F."/>
            <person name="Kazan K."/>
        </authorList>
    </citation>
    <scope>NUCLEOTIDE SEQUENCE [LARGE SCALE GENOMIC DNA]</scope>
    <source>
        <strain evidence="3 4">CS10214</strain>
    </source>
</reference>
<dbReference type="EMBL" id="MTQA01000064">
    <property type="protein sequence ID" value="PNP81705.1"/>
    <property type="molecule type" value="Genomic_DNA"/>
</dbReference>
<keyword evidence="2" id="KW-0812">Transmembrane</keyword>
<name>A0A2K0WHI5_GIBNY</name>
<evidence type="ECO:0000256" key="2">
    <source>
        <dbReference type="SAM" id="Phobius"/>
    </source>
</evidence>
<keyword evidence="2" id="KW-0472">Membrane</keyword>